<feature type="compositionally biased region" description="Low complexity" evidence="1">
    <location>
        <begin position="168"/>
        <end position="199"/>
    </location>
</feature>
<feature type="region of interest" description="Disordered" evidence="1">
    <location>
        <begin position="92"/>
        <end position="129"/>
    </location>
</feature>
<dbReference type="EMBL" id="CAAALY010017707">
    <property type="protein sequence ID" value="VEL13412.1"/>
    <property type="molecule type" value="Genomic_DNA"/>
</dbReference>
<accession>A0A3S5A6Q5</accession>
<name>A0A3S5A6Q5_9PLAT</name>
<evidence type="ECO:0000313" key="3">
    <source>
        <dbReference type="Proteomes" id="UP000784294"/>
    </source>
</evidence>
<comment type="caution">
    <text evidence="2">The sequence shown here is derived from an EMBL/GenBank/DDBJ whole genome shotgun (WGS) entry which is preliminary data.</text>
</comment>
<evidence type="ECO:0000256" key="1">
    <source>
        <dbReference type="SAM" id="MobiDB-lite"/>
    </source>
</evidence>
<gene>
    <name evidence="2" type="ORF">PXEA_LOCUS6852</name>
</gene>
<feature type="region of interest" description="Disordered" evidence="1">
    <location>
        <begin position="165"/>
        <end position="199"/>
    </location>
</feature>
<organism evidence="2 3">
    <name type="scientific">Protopolystoma xenopodis</name>
    <dbReference type="NCBI Taxonomy" id="117903"/>
    <lineage>
        <taxon>Eukaryota</taxon>
        <taxon>Metazoa</taxon>
        <taxon>Spiralia</taxon>
        <taxon>Lophotrochozoa</taxon>
        <taxon>Platyhelminthes</taxon>
        <taxon>Monogenea</taxon>
        <taxon>Polyopisthocotylea</taxon>
        <taxon>Polystomatidea</taxon>
        <taxon>Polystomatidae</taxon>
        <taxon>Protopolystoma</taxon>
    </lineage>
</organism>
<feature type="compositionally biased region" description="Polar residues" evidence="1">
    <location>
        <begin position="93"/>
        <end position="106"/>
    </location>
</feature>
<protein>
    <submittedName>
        <fullName evidence="2">Uncharacterized protein</fullName>
    </submittedName>
</protein>
<dbReference type="AlphaFoldDB" id="A0A3S5A6Q5"/>
<sequence>MAYLSLYVVIDLDPQWPERACFALVVRTSSELDDRIYAYCLAASFVACLGTSSSGGTGSTGVQQTRLPEPVEAALSEVTSYRHNFLHVPLPQPTGSGLSRKTSAPTAQPAPHIEIQSQHQPIKRAPNSVPASAKNAYFNSTNNNTAYGGGGGFFSSITLALSGGGGNSLHQQQSQNQLPISLPSSSDTPAAQTTTNTSTISTNSAAALQACVSEAKRVFLGQLCHHVVQVSCLVSRPEELVIEMRSQDLLGFDLEPVFNAKSASLRAKK</sequence>
<keyword evidence="3" id="KW-1185">Reference proteome</keyword>
<proteinExistence type="predicted"/>
<reference evidence="2" key="1">
    <citation type="submission" date="2018-11" db="EMBL/GenBank/DDBJ databases">
        <authorList>
            <consortium name="Pathogen Informatics"/>
        </authorList>
    </citation>
    <scope>NUCLEOTIDE SEQUENCE</scope>
</reference>
<dbReference type="OrthoDB" id="9997817at2759"/>
<evidence type="ECO:0000313" key="2">
    <source>
        <dbReference type="EMBL" id="VEL13412.1"/>
    </source>
</evidence>
<dbReference type="Proteomes" id="UP000784294">
    <property type="component" value="Unassembled WGS sequence"/>
</dbReference>